<evidence type="ECO:0000259" key="5">
    <source>
        <dbReference type="PROSITE" id="PS50975"/>
    </source>
</evidence>
<name>A0AAU8K098_9ACTN</name>
<dbReference type="GO" id="GO:0016874">
    <property type="term" value="F:ligase activity"/>
    <property type="evidence" value="ECO:0007669"/>
    <property type="project" value="UniProtKB-KW"/>
</dbReference>
<evidence type="ECO:0000256" key="1">
    <source>
        <dbReference type="ARBA" id="ARBA00022598"/>
    </source>
</evidence>
<dbReference type="SUPFAM" id="SSF56059">
    <property type="entry name" value="Glutathione synthetase ATP-binding domain-like"/>
    <property type="match status" value="1"/>
</dbReference>
<gene>
    <name evidence="6" type="ORF">ABWK59_25910</name>
</gene>
<dbReference type="InterPro" id="IPR011761">
    <property type="entry name" value="ATP-grasp"/>
</dbReference>
<organism evidence="6">
    <name type="scientific">Kitasatospora camelliae</name>
    <dbReference type="NCBI Taxonomy" id="3156397"/>
    <lineage>
        <taxon>Bacteria</taxon>
        <taxon>Bacillati</taxon>
        <taxon>Actinomycetota</taxon>
        <taxon>Actinomycetes</taxon>
        <taxon>Kitasatosporales</taxon>
        <taxon>Streptomycetaceae</taxon>
        <taxon>Kitasatospora</taxon>
    </lineage>
</organism>
<evidence type="ECO:0000256" key="2">
    <source>
        <dbReference type="ARBA" id="ARBA00022741"/>
    </source>
</evidence>
<evidence type="ECO:0000313" key="6">
    <source>
        <dbReference type="EMBL" id="XCM82094.1"/>
    </source>
</evidence>
<dbReference type="AlphaFoldDB" id="A0AAU8K098"/>
<keyword evidence="3 4" id="KW-0067">ATP-binding</keyword>
<keyword evidence="2 4" id="KW-0547">Nucleotide-binding</keyword>
<dbReference type="RefSeq" id="WP_354643020.1">
    <property type="nucleotide sequence ID" value="NZ_CP159872.1"/>
</dbReference>
<accession>A0AAU8K098</accession>
<feature type="domain" description="ATP-grasp" evidence="5">
    <location>
        <begin position="106"/>
        <end position="291"/>
    </location>
</feature>
<dbReference type="PROSITE" id="PS50975">
    <property type="entry name" value="ATP_GRASP"/>
    <property type="match status" value="1"/>
</dbReference>
<dbReference type="InterPro" id="IPR052032">
    <property type="entry name" value="ATP-dep_AA_Ligase"/>
</dbReference>
<dbReference type="Gene3D" id="3.40.50.20">
    <property type="match status" value="1"/>
</dbReference>
<dbReference type="KEGG" id="kcm:ABWK59_25910"/>
<evidence type="ECO:0000256" key="3">
    <source>
        <dbReference type="ARBA" id="ARBA00022840"/>
    </source>
</evidence>
<dbReference type="PANTHER" id="PTHR43585:SF2">
    <property type="entry name" value="ATP-GRASP ENZYME FSQD"/>
    <property type="match status" value="1"/>
</dbReference>
<dbReference type="InterPro" id="IPR040570">
    <property type="entry name" value="LAL_C2"/>
</dbReference>
<dbReference type="EMBL" id="CP159872">
    <property type="protein sequence ID" value="XCM82094.1"/>
    <property type="molecule type" value="Genomic_DNA"/>
</dbReference>
<evidence type="ECO:0000256" key="4">
    <source>
        <dbReference type="PROSITE-ProRule" id="PRU00409"/>
    </source>
</evidence>
<dbReference type="GO" id="GO:0046872">
    <property type="term" value="F:metal ion binding"/>
    <property type="evidence" value="ECO:0007669"/>
    <property type="project" value="InterPro"/>
</dbReference>
<protein>
    <submittedName>
        <fullName evidence="6">ATP-grasp domain-containing protein</fullName>
    </submittedName>
</protein>
<proteinExistence type="predicted"/>
<dbReference type="Pfam" id="PF13535">
    <property type="entry name" value="ATP-grasp_4"/>
    <property type="match status" value="1"/>
</dbReference>
<dbReference type="PANTHER" id="PTHR43585">
    <property type="entry name" value="FUMIPYRROLE BIOSYNTHESIS PROTEIN C"/>
    <property type="match status" value="1"/>
</dbReference>
<reference evidence="6" key="1">
    <citation type="submission" date="2024-06" db="EMBL/GenBank/DDBJ databases">
        <title>The genome sequences of Kitasatospora sp. strain HUAS MG31.</title>
        <authorList>
            <person name="Mo P."/>
        </authorList>
    </citation>
    <scope>NUCLEOTIDE SEQUENCE</scope>
    <source>
        <strain evidence="6">HUAS MG31</strain>
    </source>
</reference>
<dbReference type="GO" id="GO:0005524">
    <property type="term" value="F:ATP binding"/>
    <property type="evidence" value="ECO:0007669"/>
    <property type="project" value="UniProtKB-UniRule"/>
</dbReference>
<dbReference type="Pfam" id="PF18603">
    <property type="entry name" value="LAL_C2"/>
    <property type="match status" value="1"/>
</dbReference>
<keyword evidence="1" id="KW-0436">Ligase</keyword>
<sequence length="389" mass="40722">MILVVIGANENVARAAASLGTELVHVQLPGAPEIDPGGGRILRVDFRDPAVFLPFVDEVLAPLAPTAVVSLTEPGLEPAAAANARLGTPGPSPAVVRATRDKLTMRRILEERAPHLNPAFAPGDDEAAVERLFATHAQVVAKPVDGVGSSAVDLVYALGDLPKDRRTSATLLEQFVGGREFSIECLSSGGRHTIMGIAEKGVTATGFIELSHLMPPLSLDERRRALVEEAVRELLDALGLTDGPSHTEVKVDGDKVTVIETHNRLGGDGIADLVRLTTGVDWRRAAVGWAVGAGAEPEAPAAACAATVFFTAQPGRVTAVAPQPELAHGTVVDWSMTVDVGDLVNPLRSSVDRLGVATLTAADPRRCAAAITELTANRIVTTEPVPTLR</sequence>
<dbReference type="Gene3D" id="3.30.470.20">
    <property type="entry name" value="ATP-grasp fold, B domain"/>
    <property type="match status" value="1"/>
</dbReference>